<sequence length="82" mass="9167">MDQFSSSTHEAAMGDSDQMSLVETAREAINHAMKEPVDGRRGTFSFLRSSSQARPASPSIVVAHQLDNYDFTKQQHSYSHDH</sequence>
<organism evidence="1 2">
    <name type="scientific">Linum tenue</name>
    <dbReference type="NCBI Taxonomy" id="586396"/>
    <lineage>
        <taxon>Eukaryota</taxon>
        <taxon>Viridiplantae</taxon>
        <taxon>Streptophyta</taxon>
        <taxon>Embryophyta</taxon>
        <taxon>Tracheophyta</taxon>
        <taxon>Spermatophyta</taxon>
        <taxon>Magnoliopsida</taxon>
        <taxon>eudicotyledons</taxon>
        <taxon>Gunneridae</taxon>
        <taxon>Pentapetalae</taxon>
        <taxon>rosids</taxon>
        <taxon>fabids</taxon>
        <taxon>Malpighiales</taxon>
        <taxon>Linaceae</taxon>
        <taxon>Linum</taxon>
    </lineage>
</organism>
<evidence type="ECO:0000313" key="1">
    <source>
        <dbReference type="EMBL" id="CAI0409000.1"/>
    </source>
</evidence>
<keyword evidence="2" id="KW-1185">Reference proteome</keyword>
<comment type="caution">
    <text evidence="1">The sequence shown here is derived from an EMBL/GenBank/DDBJ whole genome shotgun (WGS) entry which is preliminary data.</text>
</comment>
<reference evidence="1" key="1">
    <citation type="submission" date="2022-08" db="EMBL/GenBank/DDBJ databases">
        <authorList>
            <person name="Gutierrez-Valencia J."/>
        </authorList>
    </citation>
    <scope>NUCLEOTIDE SEQUENCE</scope>
</reference>
<dbReference type="AlphaFoldDB" id="A0AAV0JI75"/>
<dbReference type="Proteomes" id="UP001154282">
    <property type="component" value="Unassembled WGS sequence"/>
</dbReference>
<accession>A0AAV0JI75</accession>
<dbReference type="EMBL" id="CAMGYJ010000005">
    <property type="protein sequence ID" value="CAI0409000.1"/>
    <property type="molecule type" value="Genomic_DNA"/>
</dbReference>
<proteinExistence type="predicted"/>
<evidence type="ECO:0000313" key="2">
    <source>
        <dbReference type="Proteomes" id="UP001154282"/>
    </source>
</evidence>
<name>A0AAV0JI75_9ROSI</name>
<gene>
    <name evidence="1" type="ORF">LITE_LOCUS14207</name>
</gene>
<protein>
    <submittedName>
        <fullName evidence="1">Uncharacterized protein</fullName>
    </submittedName>
</protein>